<keyword evidence="8" id="KW-1185">Reference proteome</keyword>
<protein>
    <recommendedName>
        <fullName evidence="6">Glutaredoxin domain-containing protein</fullName>
    </recommendedName>
</protein>
<name>A0A9W7GJA9_9STRA</name>
<dbReference type="InterPro" id="IPR002109">
    <property type="entry name" value="Glutaredoxin"/>
</dbReference>
<dbReference type="EMBL" id="BRYA01001534">
    <property type="protein sequence ID" value="GMI45108.1"/>
    <property type="molecule type" value="Genomic_DNA"/>
</dbReference>
<keyword evidence="4" id="KW-1015">Disulfide bond</keyword>
<dbReference type="PANTHER" id="PTHR46679:SF1">
    <property type="entry name" value="GLUTAREDOXIN-2, MITOCHONDRIAL"/>
    <property type="match status" value="1"/>
</dbReference>
<evidence type="ECO:0000256" key="4">
    <source>
        <dbReference type="ARBA" id="ARBA00023157"/>
    </source>
</evidence>
<dbReference type="Pfam" id="PF00462">
    <property type="entry name" value="Glutaredoxin"/>
    <property type="match status" value="1"/>
</dbReference>
<keyword evidence="3" id="KW-0249">Electron transport</keyword>
<evidence type="ECO:0000259" key="6">
    <source>
        <dbReference type="Pfam" id="PF00462"/>
    </source>
</evidence>
<evidence type="ECO:0000256" key="2">
    <source>
        <dbReference type="ARBA" id="ARBA00022448"/>
    </source>
</evidence>
<dbReference type="SUPFAM" id="SSF52833">
    <property type="entry name" value="Thioredoxin-like"/>
    <property type="match status" value="1"/>
</dbReference>
<comment type="similarity">
    <text evidence="1">Belongs to the glutaredoxin family.</text>
</comment>
<evidence type="ECO:0000256" key="1">
    <source>
        <dbReference type="ARBA" id="ARBA00007787"/>
    </source>
</evidence>
<gene>
    <name evidence="7" type="ORF">TrCOL_g6562</name>
</gene>
<comment type="caution">
    <text evidence="7">The sequence shown here is derived from an EMBL/GenBank/DDBJ whole genome shotgun (WGS) entry which is preliminary data.</text>
</comment>
<dbReference type="PROSITE" id="PS51354">
    <property type="entry name" value="GLUTAREDOXIN_2"/>
    <property type="match status" value="1"/>
</dbReference>
<keyword evidence="2" id="KW-0813">Transport</keyword>
<dbReference type="PANTHER" id="PTHR46679">
    <property type="match status" value="1"/>
</dbReference>
<dbReference type="InterPro" id="IPR036249">
    <property type="entry name" value="Thioredoxin-like_sf"/>
</dbReference>
<evidence type="ECO:0000313" key="8">
    <source>
        <dbReference type="Proteomes" id="UP001165065"/>
    </source>
</evidence>
<evidence type="ECO:0000256" key="3">
    <source>
        <dbReference type="ARBA" id="ARBA00022982"/>
    </source>
</evidence>
<evidence type="ECO:0000256" key="5">
    <source>
        <dbReference type="ARBA" id="ARBA00023284"/>
    </source>
</evidence>
<dbReference type="GO" id="GO:0005739">
    <property type="term" value="C:mitochondrion"/>
    <property type="evidence" value="ECO:0007669"/>
    <property type="project" value="TreeGrafter"/>
</dbReference>
<dbReference type="OrthoDB" id="418495at2759"/>
<feature type="domain" description="Glutaredoxin" evidence="6">
    <location>
        <begin position="3"/>
        <end position="61"/>
    </location>
</feature>
<accession>A0A9W7GJA9</accession>
<reference evidence="8" key="1">
    <citation type="journal article" date="2023" name="Commun. Biol.">
        <title>Genome analysis of Parmales, the sister group of diatoms, reveals the evolutionary specialization of diatoms from phago-mixotrophs to photoautotrophs.</title>
        <authorList>
            <person name="Ban H."/>
            <person name="Sato S."/>
            <person name="Yoshikawa S."/>
            <person name="Yamada K."/>
            <person name="Nakamura Y."/>
            <person name="Ichinomiya M."/>
            <person name="Sato N."/>
            <person name="Blanc-Mathieu R."/>
            <person name="Endo H."/>
            <person name="Kuwata A."/>
            <person name="Ogata H."/>
        </authorList>
    </citation>
    <scope>NUCLEOTIDE SEQUENCE [LARGE SCALE GENOMIC DNA]</scope>
</reference>
<proteinExistence type="inferred from homology"/>
<dbReference type="Gene3D" id="3.40.30.10">
    <property type="entry name" value="Glutaredoxin"/>
    <property type="match status" value="1"/>
</dbReference>
<sequence>MLTFKTCPFCVKARNYLETNSIPYNDVILEELQGGQALRLELASRYDRTSVPAVFINSEFIGGWSDGSPGLSNLPAAAIREMLSSSE</sequence>
<evidence type="ECO:0000313" key="7">
    <source>
        <dbReference type="EMBL" id="GMI45108.1"/>
    </source>
</evidence>
<dbReference type="Proteomes" id="UP001165065">
    <property type="component" value="Unassembled WGS sequence"/>
</dbReference>
<dbReference type="AlphaFoldDB" id="A0A9W7GJA9"/>
<organism evidence="7 8">
    <name type="scientific">Triparma columacea</name>
    <dbReference type="NCBI Taxonomy" id="722753"/>
    <lineage>
        <taxon>Eukaryota</taxon>
        <taxon>Sar</taxon>
        <taxon>Stramenopiles</taxon>
        <taxon>Ochrophyta</taxon>
        <taxon>Bolidophyceae</taxon>
        <taxon>Parmales</taxon>
        <taxon>Triparmaceae</taxon>
        <taxon>Triparma</taxon>
    </lineage>
</organism>
<dbReference type="GO" id="GO:0015035">
    <property type="term" value="F:protein-disulfide reductase activity"/>
    <property type="evidence" value="ECO:0007669"/>
    <property type="project" value="TreeGrafter"/>
</dbReference>
<keyword evidence="5" id="KW-0676">Redox-active center</keyword>